<reference evidence="3 4" key="1">
    <citation type="submission" date="2019-12" db="EMBL/GenBank/DDBJ databases">
        <title>Genomic-based taxomic classification of the family Erythrobacteraceae.</title>
        <authorList>
            <person name="Xu L."/>
        </authorList>
    </citation>
    <scope>NUCLEOTIDE SEQUENCE [LARGE SCALE GENOMIC DNA]</scope>
    <source>
        <strain evidence="3 4">MCCC 1K02066</strain>
    </source>
</reference>
<dbReference type="Proteomes" id="UP000469159">
    <property type="component" value="Unassembled WGS sequence"/>
</dbReference>
<evidence type="ECO:0000256" key="1">
    <source>
        <dbReference type="SAM" id="MobiDB-lite"/>
    </source>
</evidence>
<keyword evidence="3" id="KW-0378">Hydrolase</keyword>
<evidence type="ECO:0000313" key="4">
    <source>
        <dbReference type="Proteomes" id="UP000469159"/>
    </source>
</evidence>
<dbReference type="Gene3D" id="1.10.10.2520">
    <property type="entry name" value="Cell wall hydrolase SleB, domain 1"/>
    <property type="match status" value="1"/>
</dbReference>
<organism evidence="3 4">
    <name type="scientific">Croceibacterium soli</name>
    <dbReference type="NCBI Taxonomy" id="1739690"/>
    <lineage>
        <taxon>Bacteria</taxon>
        <taxon>Pseudomonadati</taxon>
        <taxon>Pseudomonadota</taxon>
        <taxon>Alphaproteobacteria</taxon>
        <taxon>Sphingomonadales</taxon>
        <taxon>Erythrobacteraceae</taxon>
        <taxon>Croceibacterium</taxon>
    </lineage>
</organism>
<dbReference type="Pfam" id="PF07486">
    <property type="entry name" value="Hydrolase_2"/>
    <property type="match status" value="1"/>
</dbReference>
<dbReference type="InterPro" id="IPR042047">
    <property type="entry name" value="SleB_dom1"/>
</dbReference>
<keyword evidence="4" id="KW-1185">Reference proteome</keyword>
<feature type="domain" description="Cell wall hydrolase SleB" evidence="2">
    <location>
        <begin position="84"/>
        <end position="193"/>
    </location>
</feature>
<protein>
    <submittedName>
        <fullName evidence="3">Cell wall hydrolase</fullName>
    </submittedName>
</protein>
<sequence>MGFETPGESFPGSAFYYLADDPYEPLPAEARIRSDAAEPATRFSNSAVVAPGQTARPFLARGGWTDLARAQQCLTMAIYYEAASESDAGQRAVAQVVLNRVAHPSYPNTVCGVVFQGSERTTGCQFTFTCDGSLARRPAPMWWDRASRVARAALAGAVYAPVGMATHYHTVQVHPYWAPSLHHVTTIGAHRFYRWPGAAGQQAAFRAAYLGGEPAAVPHPRAHSRAVPAVLAGSDPASIPIEAAIPTPPADVQGPGTAAPTSDKPPASGSVLPAYQRSGQWLDAALR</sequence>
<evidence type="ECO:0000313" key="3">
    <source>
        <dbReference type="EMBL" id="MXP41032.1"/>
    </source>
</evidence>
<dbReference type="InterPro" id="IPR011105">
    <property type="entry name" value="Cell_wall_hydrolase_SleB"/>
</dbReference>
<comment type="caution">
    <text evidence="3">The sequence shown here is derived from an EMBL/GenBank/DDBJ whole genome shotgun (WGS) entry which is preliminary data.</text>
</comment>
<evidence type="ECO:0000259" key="2">
    <source>
        <dbReference type="Pfam" id="PF07486"/>
    </source>
</evidence>
<accession>A0A6I4UQD1</accession>
<proteinExistence type="predicted"/>
<dbReference type="AlphaFoldDB" id="A0A6I4UQD1"/>
<dbReference type="OrthoDB" id="9785345at2"/>
<name>A0A6I4UQD1_9SPHN</name>
<gene>
    <name evidence="3" type="ORF">GRI75_05155</name>
</gene>
<dbReference type="EMBL" id="WTYK01000002">
    <property type="protein sequence ID" value="MXP41032.1"/>
    <property type="molecule type" value="Genomic_DNA"/>
</dbReference>
<feature type="region of interest" description="Disordered" evidence="1">
    <location>
        <begin position="243"/>
        <end position="287"/>
    </location>
</feature>
<dbReference type="GO" id="GO:0016787">
    <property type="term" value="F:hydrolase activity"/>
    <property type="evidence" value="ECO:0007669"/>
    <property type="project" value="UniProtKB-KW"/>
</dbReference>